<dbReference type="Pfam" id="PF09699">
    <property type="entry name" value="Paired_CXXCH_1"/>
    <property type="match status" value="2"/>
</dbReference>
<dbReference type="PANTHER" id="PTHR35038:SF6">
    <property type="entry name" value="SURFACE LOCALIZED DECAHEME CYTOCHROME C LIPOPROTEIN"/>
    <property type="match status" value="1"/>
</dbReference>
<sequence>MRSRLLLLAALFLALAGWGGAAWAAQDAEASKVCVKCHDSEDLPDMSRSAHAAVGDPRTPGCVTCHGPSLAHVTKPPGAKEQPKPDIVFGRNTATPPDQRNGACLGCHQKDARRMLWGGSPHESADLACSTCHRVHANQDKVLARVTEQEVCLGCHKEQRTQLARPSHHPLPEGKMGCSDCHNPHGSAGPKLARRDSINDTCYTCHAEKRGPFVHSHQPVSEDCSTCHNPHGSTVAAMLKSRPPMLCQECHTPHVAGGVGAVGGQRGVFTLAPGQLAPAVTATTNGKNVVNLWQGRSCLNCHTQVHGSNNPSTANPSPGFLTR</sequence>
<reference evidence="6" key="1">
    <citation type="journal article" date="2019" name="Int. J. Syst. Evol. Microbiol.">
        <title>The Global Catalogue of Microorganisms (GCM) 10K type strain sequencing project: providing services to taxonomists for standard genome sequencing and annotation.</title>
        <authorList>
            <consortium name="The Broad Institute Genomics Platform"/>
            <consortium name="The Broad Institute Genome Sequencing Center for Infectious Disease"/>
            <person name="Wu L."/>
            <person name="Ma J."/>
        </authorList>
    </citation>
    <scope>NUCLEOTIDE SEQUENCE [LARGE SCALE GENOMIC DNA]</scope>
    <source>
        <strain evidence="6">CCUG 57401</strain>
    </source>
</reference>
<comment type="caution">
    <text evidence="5">The sequence shown here is derived from an EMBL/GenBank/DDBJ whole genome shotgun (WGS) entry which is preliminary data.</text>
</comment>
<dbReference type="NCBIfam" id="TIGR03508">
    <property type="entry name" value="decahem_SO"/>
    <property type="match status" value="1"/>
</dbReference>
<feature type="chain" id="PRO_5047068242" evidence="2">
    <location>
        <begin position="25"/>
        <end position="323"/>
    </location>
</feature>
<dbReference type="Pfam" id="PF22678">
    <property type="entry name" value="Cytochrom_c_NrfB-like"/>
    <property type="match status" value="1"/>
</dbReference>
<dbReference type="EMBL" id="JBHSMF010000009">
    <property type="protein sequence ID" value="MFC5499455.1"/>
    <property type="molecule type" value="Genomic_DNA"/>
</dbReference>
<accession>A0ABW0NFY9</accession>
<feature type="domain" description="Cytochrome c-type protein NrfB-like" evidence="4">
    <location>
        <begin position="62"/>
        <end position="144"/>
    </location>
</feature>
<organism evidence="5 6">
    <name type="scientific">Caenimonas terrae</name>
    <dbReference type="NCBI Taxonomy" id="696074"/>
    <lineage>
        <taxon>Bacteria</taxon>
        <taxon>Pseudomonadati</taxon>
        <taxon>Pseudomonadota</taxon>
        <taxon>Betaproteobacteria</taxon>
        <taxon>Burkholderiales</taxon>
        <taxon>Comamonadaceae</taxon>
        <taxon>Caenimonas</taxon>
    </lineage>
</organism>
<proteinExistence type="predicted"/>
<dbReference type="InterPro" id="IPR010177">
    <property type="entry name" value="Paired_CXXCH_1"/>
</dbReference>
<evidence type="ECO:0000313" key="5">
    <source>
        <dbReference type="EMBL" id="MFC5499455.1"/>
    </source>
</evidence>
<evidence type="ECO:0000256" key="1">
    <source>
        <dbReference type="ARBA" id="ARBA00022729"/>
    </source>
</evidence>
<protein>
    <submittedName>
        <fullName evidence="5">DmsE family decaheme c-type cytochrome</fullName>
    </submittedName>
</protein>
<evidence type="ECO:0000259" key="4">
    <source>
        <dbReference type="Pfam" id="PF22678"/>
    </source>
</evidence>
<name>A0ABW0NFY9_9BURK</name>
<dbReference type="Gene3D" id="1.10.1130.10">
    <property type="entry name" value="Flavocytochrome C3, Chain A"/>
    <property type="match status" value="1"/>
</dbReference>
<gene>
    <name evidence="5" type="ORF">ACFPOE_18055</name>
</gene>
<dbReference type="SUPFAM" id="SSF48695">
    <property type="entry name" value="Multiheme cytochromes"/>
    <property type="match status" value="1"/>
</dbReference>
<dbReference type="InterPro" id="IPR020015">
    <property type="entry name" value="Decahaem_cyt-c_DmsE"/>
</dbReference>
<evidence type="ECO:0000259" key="3">
    <source>
        <dbReference type="Pfam" id="PF09699"/>
    </source>
</evidence>
<dbReference type="InterPro" id="IPR051829">
    <property type="entry name" value="Multiheme_Cytochr_ET"/>
</dbReference>
<evidence type="ECO:0000313" key="6">
    <source>
        <dbReference type="Proteomes" id="UP001596037"/>
    </source>
</evidence>
<feature type="signal peptide" evidence="2">
    <location>
        <begin position="1"/>
        <end position="24"/>
    </location>
</feature>
<dbReference type="InterPro" id="IPR036280">
    <property type="entry name" value="Multihaem_cyt_sf"/>
</dbReference>
<dbReference type="NCBIfam" id="TIGR01905">
    <property type="entry name" value="paired_CXXCH_1"/>
    <property type="match status" value="3"/>
</dbReference>
<feature type="domain" description="Doubled CXXCH motif" evidence="3">
    <location>
        <begin position="168"/>
        <end position="210"/>
    </location>
</feature>
<dbReference type="PANTHER" id="PTHR35038">
    <property type="entry name" value="DISSIMILATORY SULFITE REDUCTASE SIRA"/>
    <property type="match status" value="1"/>
</dbReference>
<keyword evidence="1 2" id="KW-0732">Signal</keyword>
<feature type="domain" description="Doubled CXXCH motif" evidence="3">
    <location>
        <begin position="217"/>
        <end position="254"/>
    </location>
</feature>
<dbReference type="InterPro" id="IPR053875">
    <property type="entry name" value="Cytochrom_c_NrfB-like_dom"/>
</dbReference>
<dbReference type="Proteomes" id="UP001596037">
    <property type="component" value="Unassembled WGS sequence"/>
</dbReference>
<evidence type="ECO:0000256" key="2">
    <source>
        <dbReference type="SAM" id="SignalP"/>
    </source>
</evidence>
<keyword evidence="6" id="KW-1185">Reference proteome</keyword>
<dbReference type="RefSeq" id="WP_376851678.1">
    <property type="nucleotide sequence ID" value="NZ_JBHSMF010000009.1"/>
</dbReference>
<dbReference type="Gene3D" id="3.90.10.10">
    <property type="entry name" value="Cytochrome C3"/>
    <property type="match status" value="1"/>
</dbReference>